<dbReference type="SMART" id="SM00304">
    <property type="entry name" value="HAMP"/>
    <property type="match status" value="1"/>
</dbReference>
<keyword evidence="5" id="KW-1133">Transmembrane helix</keyword>
<feature type="domain" description="HAMP" evidence="7">
    <location>
        <begin position="226"/>
        <end position="278"/>
    </location>
</feature>
<evidence type="ECO:0000256" key="4">
    <source>
        <dbReference type="PROSITE-ProRule" id="PRU00284"/>
    </source>
</evidence>
<dbReference type="CDD" id="cd06225">
    <property type="entry name" value="HAMP"/>
    <property type="match status" value="1"/>
</dbReference>
<dbReference type="InterPro" id="IPR051310">
    <property type="entry name" value="MCP_chemotaxis"/>
</dbReference>
<organism evidence="8 9">
    <name type="scientific">Cupriavidus yeoncheonensis</name>
    <dbReference type="NCBI Taxonomy" id="1462994"/>
    <lineage>
        <taxon>Bacteria</taxon>
        <taxon>Pseudomonadati</taxon>
        <taxon>Pseudomonadota</taxon>
        <taxon>Betaproteobacteria</taxon>
        <taxon>Burkholderiales</taxon>
        <taxon>Burkholderiaceae</taxon>
        <taxon>Cupriavidus</taxon>
    </lineage>
</organism>
<evidence type="ECO:0000313" key="8">
    <source>
        <dbReference type="EMBL" id="CAG2150642.1"/>
    </source>
</evidence>
<reference evidence="8" key="1">
    <citation type="submission" date="2021-03" db="EMBL/GenBank/DDBJ databases">
        <authorList>
            <person name="Peeters C."/>
        </authorList>
    </citation>
    <scope>NUCLEOTIDE SEQUENCE</scope>
    <source>
        <strain evidence="8">LMG 31506</strain>
    </source>
</reference>
<dbReference type="CDD" id="cd11386">
    <property type="entry name" value="MCP_signal"/>
    <property type="match status" value="1"/>
</dbReference>
<evidence type="ECO:0000259" key="7">
    <source>
        <dbReference type="PROSITE" id="PS50885"/>
    </source>
</evidence>
<sequence>MPRAAAASPCPLTFPIKMTHFVHSIRFRVLLAFGLCIALMLAIGLFGLRSISSLSHDMRDMYQGNAVPIGQLAKVRATSLQIRSTLWRMHATRDGSQADQLRGYEKDLQAAWAEYYPASITSDAERGVADRINAQMKVLLSAVDEELQLLEGNDFERAADMMKNKLIGAQEEFTELVGADVKLNLDQAGALAAQGESTTQRLTWISGSLICAGVLLAIGMSISVVRAIAAPLRKSVDVAHDIAAGHLDREVMIDTRTEFGPLLEAMRHMSGQLSGTVMEIKASSDSVTVAAREIASGNMDLSSRTEQQASSLEETAASMTELAQTVRQNAENARQASALATSARETANSSNGAVQAMVRTMNEITDSSTRIADITTLIEGIAFQTNILALNAAVEAARAGEQGRGFAVVAGEVRTLAQRSSAAAKEIKELIDSSVVLVRDGSQQAVEVNASVEKVIQGINRVTDIVAEISAASEEQSQGIDQVHQAVSQIDAVTQQNAALVEQSAAAAQSLEEQASKMGDAISVFRVASMAPAARPRALSGARTES</sequence>
<feature type="transmembrane region" description="Helical" evidence="5">
    <location>
        <begin position="27"/>
        <end position="48"/>
    </location>
</feature>
<accession>A0A916IY87</accession>
<dbReference type="EMBL" id="CAJPUY010000016">
    <property type="protein sequence ID" value="CAG2150642.1"/>
    <property type="molecule type" value="Genomic_DNA"/>
</dbReference>
<dbReference type="PRINTS" id="PR00260">
    <property type="entry name" value="CHEMTRNSDUCR"/>
</dbReference>
<keyword evidence="2" id="KW-0488">Methylation</keyword>
<dbReference type="AlphaFoldDB" id="A0A916IY87"/>
<comment type="similarity">
    <text evidence="3">Belongs to the methyl-accepting chemotaxis (MCP) protein family.</text>
</comment>
<proteinExistence type="inferred from homology"/>
<evidence type="ECO:0000259" key="6">
    <source>
        <dbReference type="PROSITE" id="PS50111"/>
    </source>
</evidence>
<dbReference type="Pfam" id="PF00672">
    <property type="entry name" value="HAMP"/>
    <property type="match status" value="1"/>
</dbReference>
<dbReference type="InterPro" id="IPR004090">
    <property type="entry name" value="Chemotax_Me-accpt_rcpt"/>
</dbReference>
<dbReference type="PANTHER" id="PTHR43531">
    <property type="entry name" value="PROTEIN ICFG"/>
    <property type="match status" value="1"/>
</dbReference>
<dbReference type="FunFam" id="1.10.287.950:FF:000001">
    <property type="entry name" value="Methyl-accepting chemotaxis sensory transducer"/>
    <property type="match status" value="1"/>
</dbReference>
<dbReference type="Pfam" id="PF00015">
    <property type="entry name" value="MCPsignal"/>
    <property type="match status" value="1"/>
</dbReference>
<keyword evidence="5" id="KW-0812">Transmembrane</keyword>
<dbReference type="SUPFAM" id="SSF58104">
    <property type="entry name" value="Methyl-accepting chemotaxis protein (MCP) signaling domain"/>
    <property type="match status" value="1"/>
</dbReference>
<evidence type="ECO:0008006" key="10">
    <source>
        <dbReference type="Google" id="ProtNLM"/>
    </source>
</evidence>
<name>A0A916IY87_9BURK</name>
<feature type="transmembrane region" description="Helical" evidence="5">
    <location>
        <begin position="204"/>
        <end position="225"/>
    </location>
</feature>
<dbReference type="PANTHER" id="PTHR43531:SF14">
    <property type="entry name" value="METHYL-ACCEPTING CHEMOTAXIS PROTEIN I-RELATED"/>
    <property type="match status" value="1"/>
</dbReference>
<keyword evidence="9" id="KW-1185">Reference proteome</keyword>
<dbReference type="GO" id="GO:0005886">
    <property type="term" value="C:plasma membrane"/>
    <property type="evidence" value="ECO:0007669"/>
    <property type="project" value="TreeGrafter"/>
</dbReference>
<evidence type="ECO:0000256" key="3">
    <source>
        <dbReference type="ARBA" id="ARBA00029447"/>
    </source>
</evidence>
<keyword evidence="4" id="KW-0807">Transducer</keyword>
<keyword evidence="5" id="KW-0472">Membrane</keyword>
<dbReference type="PROSITE" id="PS50111">
    <property type="entry name" value="CHEMOTAXIS_TRANSDUC_2"/>
    <property type="match status" value="1"/>
</dbReference>
<evidence type="ECO:0000313" key="9">
    <source>
        <dbReference type="Proteomes" id="UP000672934"/>
    </source>
</evidence>
<dbReference type="Gene3D" id="1.10.287.950">
    <property type="entry name" value="Methyl-accepting chemotaxis protein"/>
    <property type="match status" value="1"/>
</dbReference>
<dbReference type="InterPro" id="IPR004089">
    <property type="entry name" value="MCPsignal_dom"/>
</dbReference>
<evidence type="ECO:0000256" key="2">
    <source>
        <dbReference type="ARBA" id="ARBA00022481"/>
    </source>
</evidence>
<dbReference type="SMART" id="SM00283">
    <property type="entry name" value="MA"/>
    <property type="match status" value="1"/>
</dbReference>
<dbReference type="GO" id="GO:0004888">
    <property type="term" value="F:transmembrane signaling receptor activity"/>
    <property type="evidence" value="ECO:0007669"/>
    <property type="project" value="InterPro"/>
</dbReference>
<evidence type="ECO:0000256" key="5">
    <source>
        <dbReference type="SAM" id="Phobius"/>
    </source>
</evidence>
<dbReference type="GO" id="GO:0006935">
    <property type="term" value="P:chemotaxis"/>
    <property type="evidence" value="ECO:0007669"/>
    <property type="project" value="InterPro"/>
</dbReference>
<dbReference type="PROSITE" id="PS50885">
    <property type="entry name" value="HAMP"/>
    <property type="match status" value="1"/>
</dbReference>
<feature type="domain" description="Methyl-accepting transducer" evidence="6">
    <location>
        <begin position="283"/>
        <end position="512"/>
    </location>
</feature>
<dbReference type="GO" id="GO:0007165">
    <property type="term" value="P:signal transduction"/>
    <property type="evidence" value="ECO:0007669"/>
    <property type="project" value="UniProtKB-KW"/>
</dbReference>
<evidence type="ECO:0000256" key="1">
    <source>
        <dbReference type="ARBA" id="ARBA00004370"/>
    </source>
</evidence>
<comment type="caution">
    <text evidence="8">The sequence shown here is derived from an EMBL/GenBank/DDBJ whole genome shotgun (WGS) entry which is preliminary data.</text>
</comment>
<comment type="subcellular location">
    <subcellularLocation>
        <location evidence="1">Membrane</location>
    </subcellularLocation>
</comment>
<dbReference type="Proteomes" id="UP000672934">
    <property type="component" value="Unassembled WGS sequence"/>
</dbReference>
<dbReference type="Pfam" id="PF12729">
    <property type="entry name" value="4HB_MCP_1"/>
    <property type="match status" value="1"/>
</dbReference>
<protein>
    <recommendedName>
        <fullName evidence="10">Methyl-accepting chemotaxis protein</fullName>
    </recommendedName>
</protein>
<dbReference type="InterPro" id="IPR024478">
    <property type="entry name" value="HlyB_4HB_MCP"/>
</dbReference>
<gene>
    <name evidence="8" type="ORF">LMG31506_04251</name>
</gene>
<dbReference type="InterPro" id="IPR003660">
    <property type="entry name" value="HAMP_dom"/>
</dbReference>